<evidence type="ECO:0000313" key="1">
    <source>
        <dbReference type="EMBL" id="CAD8473373.1"/>
    </source>
</evidence>
<dbReference type="Pfam" id="PF05990">
    <property type="entry name" value="DUF900"/>
    <property type="match status" value="1"/>
</dbReference>
<dbReference type="AlphaFoldDB" id="A0A7S0E5S1"/>
<evidence type="ECO:0008006" key="2">
    <source>
        <dbReference type="Google" id="ProtNLM"/>
    </source>
</evidence>
<proteinExistence type="predicted"/>
<name>A0A7S0E5S1_9EUKA</name>
<accession>A0A7S0E5S1</accession>
<organism evidence="1">
    <name type="scientific">Phaeocystis antarctica</name>
    <dbReference type="NCBI Taxonomy" id="33657"/>
    <lineage>
        <taxon>Eukaryota</taxon>
        <taxon>Haptista</taxon>
        <taxon>Haptophyta</taxon>
        <taxon>Prymnesiophyceae</taxon>
        <taxon>Phaeocystales</taxon>
        <taxon>Phaeocystaceae</taxon>
        <taxon>Phaeocystis</taxon>
    </lineage>
</organism>
<dbReference type="InterPro" id="IPR010297">
    <property type="entry name" value="DUF900_hydrolase"/>
</dbReference>
<dbReference type="EMBL" id="HBEP01005999">
    <property type="protein sequence ID" value="CAD8473373.1"/>
    <property type="molecule type" value="Transcribed_RNA"/>
</dbReference>
<gene>
    <name evidence="1" type="ORF">PANT1444_LOCUS3322</name>
</gene>
<sequence length="420" mass="46017">MSTATDAASDIKLPKFLVTTVAPKSQDGDKVVFDRYSKQTGELPLFLVDVKYEDKATIAAEWKEDGNKEPEKITIKKFADEGLGDFSGTAVSQAVFTALLAKEGKVLLFYLHGMGQQTKQMVEATDSMQTNFDKKEAEGVLVVPVDWAADDDGGILGSVLKYVPVLGDKLGAIPRYWEDQENAMLAGKALWKLFTGLKKEMGSEQTLSLNVMAHSMGNRVLRCMGKEAVEGDASWTEEGLQDKSLLQAAPEHLKNHENLFENIFFVAADIPECVFDEPDGPHSEQAEHALQSGVAALAVMTKRMHVLHGDGKDTALSLESIVTNQVLKADFLGRKAKARLGSHGPMSSKIFGIRGEVSKVWDKIGDALEKYEQKDDEENNGNVHVKDCKPWNTDASGNGHSYQFASEAVAYYLAHMTKGK</sequence>
<reference evidence="1" key="1">
    <citation type="submission" date="2021-01" db="EMBL/GenBank/DDBJ databases">
        <authorList>
            <person name="Corre E."/>
            <person name="Pelletier E."/>
            <person name="Niang G."/>
            <person name="Scheremetjew M."/>
            <person name="Finn R."/>
            <person name="Kale V."/>
            <person name="Holt S."/>
            <person name="Cochrane G."/>
            <person name="Meng A."/>
            <person name="Brown T."/>
            <person name="Cohen L."/>
        </authorList>
    </citation>
    <scope>NUCLEOTIDE SEQUENCE</scope>
    <source>
        <strain evidence="1">CCMP1374</strain>
    </source>
</reference>
<protein>
    <recommendedName>
        <fullName evidence="2">Alpha/beta hydrolase</fullName>
    </recommendedName>
</protein>